<comment type="caution">
    <text evidence="1">The sequence shown here is derived from an EMBL/GenBank/DDBJ whole genome shotgun (WGS) entry which is preliminary data.</text>
</comment>
<sequence length="109" mass="12291">MSLVTLVKTILQNAKVVNDELDADTGQRMQHRSKFLSQQMTRMLEELEYKAVEQTAGSWGPVTLTFLSGPFDWDPGKSCYLKIYENKVSGSTGSASVLPEIYHDYEQVI</sequence>
<dbReference type="AlphaFoldDB" id="A0A3M0JBW1"/>
<evidence type="ECO:0000313" key="2">
    <source>
        <dbReference type="Proteomes" id="UP000269221"/>
    </source>
</evidence>
<organism evidence="1 2">
    <name type="scientific">Hirundo rustica rustica</name>
    <dbReference type="NCBI Taxonomy" id="333673"/>
    <lineage>
        <taxon>Eukaryota</taxon>
        <taxon>Metazoa</taxon>
        <taxon>Chordata</taxon>
        <taxon>Craniata</taxon>
        <taxon>Vertebrata</taxon>
        <taxon>Euteleostomi</taxon>
        <taxon>Archelosauria</taxon>
        <taxon>Archosauria</taxon>
        <taxon>Dinosauria</taxon>
        <taxon>Saurischia</taxon>
        <taxon>Theropoda</taxon>
        <taxon>Coelurosauria</taxon>
        <taxon>Aves</taxon>
        <taxon>Neognathae</taxon>
        <taxon>Neoaves</taxon>
        <taxon>Telluraves</taxon>
        <taxon>Australaves</taxon>
        <taxon>Passeriformes</taxon>
        <taxon>Sylvioidea</taxon>
        <taxon>Hirundinidae</taxon>
        <taxon>Hirundo</taxon>
    </lineage>
</organism>
<protein>
    <submittedName>
        <fullName evidence="1">Uncharacterized protein</fullName>
    </submittedName>
</protein>
<dbReference type="OrthoDB" id="9222136at2759"/>
<reference evidence="1 2" key="1">
    <citation type="submission" date="2018-07" db="EMBL/GenBank/DDBJ databases">
        <title>A high quality draft genome assembly of the barn swallow (H. rustica rustica).</title>
        <authorList>
            <person name="Formenti G."/>
            <person name="Chiara M."/>
            <person name="Poveda L."/>
            <person name="Francoijs K.-J."/>
            <person name="Bonisoli-Alquati A."/>
            <person name="Canova L."/>
            <person name="Gianfranceschi L."/>
            <person name="Horner D.S."/>
            <person name="Saino N."/>
        </authorList>
    </citation>
    <scope>NUCLEOTIDE SEQUENCE [LARGE SCALE GENOMIC DNA]</scope>
    <source>
        <strain evidence="1">Chelidonia</strain>
        <tissue evidence="1">Blood</tissue>
    </source>
</reference>
<dbReference type="EMBL" id="QRBI01000152">
    <property type="protein sequence ID" value="RMB98657.1"/>
    <property type="molecule type" value="Genomic_DNA"/>
</dbReference>
<name>A0A3M0JBW1_HIRRU</name>
<proteinExistence type="predicted"/>
<dbReference type="Proteomes" id="UP000269221">
    <property type="component" value="Unassembled WGS sequence"/>
</dbReference>
<keyword evidence="2" id="KW-1185">Reference proteome</keyword>
<evidence type="ECO:0000313" key="1">
    <source>
        <dbReference type="EMBL" id="RMB98657.1"/>
    </source>
</evidence>
<accession>A0A3M0JBW1</accession>
<gene>
    <name evidence="1" type="ORF">DUI87_24875</name>
</gene>